<evidence type="ECO:0000256" key="1">
    <source>
        <dbReference type="SAM" id="Phobius"/>
    </source>
</evidence>
<accession>A0A3P8W6A9</accession>
<name>A0A3P8W6A9_CYNSE</name>
<keyword evidence="1" id="KW-1133">Transmembrane helix</keyword>
<feature type="transmembrane region" description="Helical" evidence="1">
    <location>
        <begin position="86"/>
        <end position="105"/>
    </location>
</feature>
<proteinExistence type="predicted"/>
<dbReference type="AlphaFoldDB" id="A0A3P8W6A9"/>
<feature type="transmembrane region" description="Helical" evidence="1">
    <location>
        <begin position="28"/>
        <end position="48"/>
    </location>
</feature>
<protein>
    <recommendedName>
        <fullName evidence="2">RNA exonuclease 1 homolog-like domain-containing protein</fullName>
    </recommendedName>
</protein>
<dbReference type="Pfam" id="PF15870">
    <property type="entry name" value="EloA-BP1"/>
    <property type="match status" value="2"/>
</dbReference>
<reference evidence="3" key="3">
    <citation type="submission" date="2025-09" db="UniProtKB">
        <authorList>
            <consortium name="Ensembl"/>
        </authorList>
    </citation>
    <scope>IDENTIFICATION</scope>
</reference>
<dbReference type="InterPro" id="IPR031736">
    <property type="entry name" value="REXO1-like_dom"/>
</dbReference>
<feature type="domain" description="RNA exonuclease 1 homolog-like" evidence="2">
    <location>
        <begin position="212"/>
        <end position="270"/>
    </location>
</feature>
<feature type="domain" description="RNA exonuclease 1 homolog-like" evidence="2">
    <location>
        <begin position="280"/>
        <end position="320"/>
    </location>
</feature>
<dbReference type="GeneTree" id="ENSGT00940000167497"/>
<organism evidence="3 4">
    <name type="scientific">Cynoglossus semilaevis</name>
    <name type="common">Tongue sole</name>
    <dbReference type="NCBI Taxonomy" id="244447"/>
    <lineage>
        <taxon>Eukaryota</taxon>
        <taxon>Metazoa</taxon>
        <taxon>Chordata</taxon>
        <taxon>Craniata</taxon>
        <taxon>Vertebrata</taxon>
        <taxon>Euteleostomi</taxon>
        <taxon>Actinopterygii</taxon>
        <taxon>Neopterygii</taxon>
        <taxon>Teleostei</taxon>
        <taxon>Neoteleostei</taxon>
        <taxon>Acanthomorphata</taxon>
        <taxon>Carangaria</taxon>
        <taxon>Pleuronectiformes</taxon>
        <taxon>Pleuronectoidei</taxon>
        <taxon>Cynoglossidae</taxon>
        <taxon>Cynoglossinae</taxon>
        <taxon>Cynoglossus</taxon>
    </lineage>
</organism>
<reference evidence="3 4" key="1">
    <citation type="journal article" date="2014" name="Nat. Genet.">
        <title>Whole-genome sequence of a flatfish provides insights into ZW sex chromosome evolution and adaptation to a benthic lifestyle.</title>
        <authorList>
            <person name="Chen S."/>
            <person name="Zhang G."/>
            <person name="Shao C."/>
            <person name="Huang Q."/>
            <person name="Liu G."/>
            <person name="Zhang P."/>
            <person name="Song W."/>
            <person name="An N."/>
            <person name="Chalopin D."/>
            <person name="Volff J.N."/>
            <person name="Hong Y."/>
            <person name="Li Q."/>
            <person name="Sha Z."/>
            <person name="Zhou H."/>
            <person name="Xie M."/>
            <person name="Yu Q."/>
            <person name="Liu Y."/>
            <person name="Xiang H."/>
            <person name="Wang N."/>
            <person name="Wu K."/>
            <person name="Yang C."/>
            <person name="Zhou Q."/>
            <person name="Liao X."/>
            <person name="Yang L."/>
            <person name="Hu Q."/>
            <person name="Zhang J."/>
            <person name="Meng L."/>
            <person name="Jin L."/>
            <person name="Tian Y."/>
            <person name="Lian J."/>
            <person name="Yang J."/>
            <person name="Miao G."/>
            <person name="Liu S."/>
            <person name="Liang Z."/>
            <person name="Yan F."/>
            <person name="Li Y."/>
            <person name="Sun B."/>
            <person name="Zhang H."/>
            <person name="Zhang J."/>
            <person name="Zhu Y."/>
            <person name="Du M."/>
            <person name="Zhao Y."/>
            <person name="Schartl M."/>
            <person name="Tang Q."/>
            <person name="Wang J."/>
        </authorList>
    </citation>
    <scope>NUCLEOTIDE SEQUENCE</scope>
</reference>
<evidence type="ECO:0000313" key="4">
    <source>
        <dbReference type="Proteomes" id="UP000265120"/>
    </source>
</evidence>
<keyword evidence="4" id="KW-1185">Reference proteome</keyword>
<evidence type="ECO:0000313" key="3">
    <source>
        <dbReference type="Ensembl" id="ENSCSEP00000022062.1"/>
    </source>
</evidence>
<sequence length="337" mass="37911">MCTRKKILLKVCWHQVSIWLLRKRQNQFCQVFLQMFAFLMTFLLSTSVKCGQEFISFTSQKKTETQTNAVHATSANTKPVSVLNGMQFLAIAAYILIVATCVFFMSLYLLSLVYCSSFSCMIICIFFCLLPKACTNYLPLGTAVTDVGNNLHLILPEGTFPLPMSSANSPVTSVLTPVGHVPQSNSLGVKQICLRAAVTPVQRYTILPKVFRYVNIFTEEFLKTTPIVNDAFEKAIAEEKTVYNRSANKLKYVTVAVNSLKRLKYQTAASSRGKISLNLEMYDITLFQSLNDYILPEEMLIENNYPIQHTEKLGSAVLFKHTTKGNTDRKCSCFSLT</sequence>
<keyword evidence="1" id="KW-0812">Transmembrane</keyword>
<evidence type="ECO:0000259" key="2">
    <source>
        <dbReference type="Pfam" id="PF15870"/>
    </source>
</evidence>
<dbReference type="Proteomes" id="UP000265120">
    <property type="component" value="Chromosome W"/>
</dbReference>
<reference evidence="3" key="2">
    <citation type="submission" date="2025-08" db="UniProtKB">
        <authorList>
            <consortium name="Ensembl"/>
        </authorList>
    </citation>
    <scope>IDENTIFICATION</scope>
</reference>
<feature type="transmembrane region" description="Helical" evidence="1">
    <location>
        <begin position="112"/>
        <end position="133"/>
    </location>
</feature>
<keyword evidence="1" id="KW-0472">Membrane</keyword>
<dbReference type="Ensembl" id="ENSCSET00000022341.1">
    <property type="protein sequence ID" value="ENSCSEP00000022062.1"/>
    <property type="gene ID" value="ENSCSEG00000014055.1"/>
</dbReference>